<dbReference type="AlphaFoldDB" id="A0A2R5ELR3"/>
<keyword evidence="2" id="KW-0732">Signal</keyword>
<feature type="domain" description="PepSY" evidence="3">
    <location>
        <begin position="33"/>
        <end position="91"/>
    </location>
</feature>
<name>A0A2R5ELR3_9BACL</name>
<evidence type="ECO:0000256" key="2">
    <source>
        <dbReference type="SAM" id="SignalP"/>
    </source>
</evidence>
<accession>A0A2R5ELR3</accession>
<dbReference type="Gene3D" id="3.10.450.40">
    <property type="match status" value="2"/>
</dbReference>
<keyword evidence="5" id="KW-1185">Reference proteome</keyword>
<organism evidence="4 5">
    <name type="scientific">Paenibacillus agaridevorans</name>
    <dbReference type="NCBI Taxonomy" id="171404"/>
    <lineage>
        <taxon>Bacteria</taxon>
        <taxon>Bacillati</taxon>
        <taxon>Bacillota</taxon>
        <taxon>Bacilli</taxon>
        <taxon>Bacillales</taxon>
        <taxon>Paenibacillaceae</taxon>
        <taxon>Paenibacillus</taxon>
    </lineage>
</organism>
<feature type="signal peptide" evidence="2">
    <location>
        <begin position="1"/>
        <end position="24"/>
    </location>
</feature>
<dbReference type="Pfam" id="PF03413">
    <property type="entry name" value="PepSY"/>
    <property type="match status" value="2"/>
</dbReference>
<proteinExistence type="predicted"/>
<reference evidence="4 5" key="1">
    <citation type="submission" date="2017-08" db="EMBL/GenBank/DDBJ databases">
        <title>Substantial Increase in Enzyme Production by Combined Drug-Resistance Mutations in Paenibacillus agaridevorans.</title>
        <authorList>
            <person name="Tanaka Y."/>
            <person name="Funane K."/>
            <person name="Hosaka T."/>
            <person name="Shiwa Y."/>
            <person name="Fujita N."/>
            <person name="Miyazaki T."/>
            <person name="Yoshikawa H."/>
            <person name="Murakami K."/>
            <person name="Kasahara K."/>
            <person name="Inaoka T."/>
            <person name="Hiraga Y."/>
            <person name="Ochi K."/>
        </authorList>
    </citation>
    <scope>NUCLEOTIDE SEQUENCE [LARGE SCALE GENOMIC DNA]</scope>
    <source>
        <strain evidence="4 5">T-3040</strain>
    </source>
</reference>
<evidence type="ECO:0000259" key="3">
    <source>
        <dbReference type="Pfam" id="PF03413"/>
    </source>
</evidence>
<dbReference type="Proteomes" id="UP000245202">
    <property type="component" value="Unassembled WGS sequence"/>
</dbReference>
<feature type="compositionally biased region" description="Acidic residues" evidence="1">
    <location>
        <begin position="220"/>
        <end position="261"/>
    </location>
</feature>
<feature type="region of interest" description="Disordered" evidence="1">
    <location>
        <begin position="95"/>
        <end position="155"/>
    </location>
</feature>
<gene>
    <name evidence="4" type="ORF">PAT3040_01108</name>
</gene>
<feature type="compositionally biased region" description="Low complexity" evidence="1">
    <location>
        <begin position="114"/>
        <end position="155"/>
    </location>
</feature>
<protein>
    <recommendedName>
        <fullName evidence="3">PepSY domain-containing protein</fullName>
    </recommendedName>
</protein>
<feature type="chain" id="PRO_5015360093" description="PepSY domain-containing protein" evidence="2">
    <location>
        <begin position="25"/>
        <end position="261"/>
    </location>
</feature>
<comment type="caution">
    <text evidence="4">The sequence shown here is derived from an EMBL/GenBank/DDBJ whole genome shotgun (WGS) entry which is preliminary data.</text>
</comment>
<evidence type="ECO:0000313" key="4">
    <source>
        <dbReference type="EMBL" id="GBG06579.1"/>
    </source>
</evidence>
<dbReference type="EMBL" id="BDQX01000051">
    <property type="protein sequence ID" value="GBG06579.1"/>
    <property type="molecule type" value="Genomic_DNA"/>
</dbReference>
<feature type="domain" description="PepSY" evidence="3">
    <location>
        <begin position="164"/>
        <end position="220"/>
    </location>
</feature>
<feature type="region of interest" description="Disordered" evidence="1">
    <location>
        <begin position="217"/>
        <end position="261"/>
    </location>
</feature>
<sequence>MIKKSWIIGAGLVAVLGGTGAAFAAGAPAADYIGKAKAKQIALQAVPGTVTDVDLERHSGTVYYEVDIDRKEDFREADVYIDAISGKVLRIVEDDDDDDRRSESVSGTATTVNPSAPATESSSASATSKPAATTKPAQSTAASASKPAAGAANSGSAATAANIITAERAVEIAKQAVKGELIRVETERDDGRLEYEVKLKTANGTAEVEIAASSGKVLDIDYDNDRDDWDDDDDDDDWDDDDRYEDDRDDDDRYDDDWDDN</sequence>
<dbReference type="InterPro" id="IPR025711">
    <property type="entry name" value="PepSY"/>
</dbReference>
<evidence type="ECO:0000256" key="1">
    <source>
        <dbReference type="SAM" id="MobiDB-lite"/>
    </source>
</evidence>
<feature type="compositionally biased region" description="Polar residues" evidence="1">
    <location>
        <begin position="104"/>
        <end position="113"/>
    </location>
</feature>
<evidence type="ECO:0000313" key="5">
    <source>
        <dbReference type="Proteomes" id="UP000245202"/>
    </source>
</evidence>